<feature type="region of interest" description="Disordered" evidence="1">
    <location>
        <begin position="133"/>
        <end position="176"/>
    </location>
</feature>
<sequence length="595" mass="65160">MEEPEEEQFIKLNQLISYDPRAIQDLIELYPSPNLPRTIATTTTTQTTATQTTTTITNNKRKLTTTNDNRRNKKLQIIPTPSEPSSPLLSASTNTLPIRCSSEPISSSQKHPSNNFNQNISKLLLSIGDHTNKQEQKLPQSPPKNIFNLPSVKSPSKLPRILSPTPQPSRSKPAKIIDEPLVFSTITHGPDDLANSKAQNPTTKFTRLGRRLHALQTSSAIMRPRSSSNPSTTATITRASRQPSPGSSPTKPTSPPIPPLTLGKPSTSRLRARRASRPPEAPTPTTSPPQPPRRTAPRVDTEQVKLAKLTKQQTNLNKKRFCVIKVEVIHMDQLRPPSPEGNFRKGASSSSNINRKKQPAPFANDSAKDKGKQPAQESIEEIRVQLLAPSADAPEHVQDREKRVRWNDPELTVDLEELYYRRTLEPASEEENAEEEEQQQQSENRSPPPSPPVSSSSSSTLSSLTSSGSPPCSPSPPPLPSSSSTTASTSAGPPTVKPILKLNFLPSSQAPPEVEPTPDPTDHTSSTDDRGMLEDGDNPQKPRADPTPVYRLDPHGNLILPGPSGEEPNGNTPADPLVSLEPPFVKVSRRIWRDH</sequence>
<feature type="region of interest" description="Disordered" evidence="1">
    <location>
        <begin position="334"/>
        <end position="378"/>
    </location>
</feature>
<dbReference type="EMBL" id="VSWC01000183">
    <property type="protein sequence ID" value="KAA1068817.1"/>
    <property type="molecule type" value="Genomic_DNA"/>
</dbReference>
<feature type="compositionally biased region" description="Low complexity" evidence="1">
    <location>
        <begin position="453"/>
        <end position="470"/>
    </location>
</feature>
<feature type="compositionally biased region" description="Low complexity" evidence="1">
    <location>
        <begin position="79"/>
        <end position="93"/>
    </location>
</feature>
<accession>A0A5B0LV41</accession>
<feature type="compositionally biased region" description="Pro residues" evidence="1">
    <location>
        <begin position="279"/>
        <end position="294"/>
    </location>
</feature>
<proteinExistence type="predicted"/>
<feature type="compositionally biased region" description="Pro residues" evidence="1">
    <location>
        <begin position="471"/>
        <end position="480"/>
    </location>
</feature>
<feature type="compositionally biased region" description="Low complexity" evidence="1">
    <location>
        <begin position="481"/>
        <end position="494"/>
    </location>
</feature>
<evidence type="ECO:0000256" key="1">
    <source>
        <dbReference type="SAM" id="MobiDB-lite"/>
    </source>
</evidence>
<feature type="compositionally biased region" description="Acidic residues" evidence="1">
    <location>
        <begin position="427"/>
        <end position="438"/>
    </location>
</feature>
<dbReference type="OrthoDB" id="2505395at2759"/>
<evidence type="ECO:0000313" key="3">
    <source>
        <dbReference type="Proteomes" id="UP000324748"/>
    </source>
</evidence>
<feature type="compositionally biased region" description="Basic and acidic residues" evidence="1">
    <location>
        <begin position="520"/>
        <end position="544"/>
    </location>
</feature>
<feature type="compositionally biased region" description="Polar residues" evidence="1">
    <location>
        <begin position="196"/>
        <end position="205"/>
    </location>
</feature>
<protein>
    <submittedName>
        <fullName evidence="2">Uncharacterized protein</fullName>
    </submittedName>
</protein>
<feature type="region of interest" description="Disordered" evidence="1">
    <location>
        <begin position="417"/>
        <end position="580"/>
    </location>
</feature>
<organism evidence="2 3">
    <name type="scientific">Puccinia graminis f. sp. tritici</name>
    <dbReference type="NCBI Taxonomy" id="56615"/>
    <lineage>
        <taxon>Eukaryota</taxon>
        <taxon>Fungi</taxon>
        <taxon>Dikarya</taxon>
        <taxon>Basidiomycota</taxon>
        <taxon>Pucciniomycotina</taxon>
        <taxon>Pucciniomycetes</taxon>
        <taxon>Pucciniales</taxon>
        <taxon>Pucciniaceae</taxon>
        <taxon>Puccinia</taxon>
    </lineage>
</organism>
<feature type="compositionally biased region" description="Polar residues" evidence="1">
    <location>
        <begin position="215"/>
        <end position="242"/>
    </location>
</feature>
<feature type="region of interest" description="Disordered" evidence="1">
    <location>
        <begin position="68"/>
        <end position="94"/>
    </location>
</feature>
<feature type="region of interest" description="Disordered" evidence="1">
    <location>
        <begin position="188"/>
        <end position="301"/>
    </location>
</feature>
<keyword evidence="3" id="KW-1185">Reference proteome</keyword>
<comment type="caution">
    <text evidence="2">The sequence shown here is derived from an EMBL/GenBank/DDBJ whole genome shotgun (WGS) entry which is preliminary data.</text>
</comment>
<evidence type="ECO:0000313" key="2">
    <source>
        <dbReference type="EMBL" id="KAA1068817.1"/>
    </source>
</evidence>
<name>A0A5B0LV41_PUCGR</name>
<reference evidence="2 3" key="1">
    <citation type="submission" date="2019-05" db="EMBL/GenBank/DDBJ databases">
        <title>Emergence of the Ug99 lineage of the wheat stem rust pathogen through somatic hybridization.</title>
        <authorList>
            <person name="Li F."/>
            <person name="Upadhyaya N.M."/>
            <person name="Sperschneider J."/>
            <person name="Matny O."/>
            <person name="Nguyen-Phuc H."/>
            <person name="Mago R."/>
            <person name="Raley C."/>
            <person name="Miller M.E."/>
            <person name="Silverstein K.A.T."/>
            <person name="Henningsen E."/>
            <person name="Hirsch C.D."/>
            <person name="Visser B."/>
            <person name="Pretorius Z.A."/>
            <person name="Steffenson B.J."/>
            <person name="Schwessinger B."/>
            <person name="Dodds P.N."/>
            <person name="Figueroa M."/>
        </authorList>
    </citation>
    <scope>NUCLEOTIDE SEQUENCE [LARGE SCALE GENOMIC DNA]</scope>
    <source>
        <strain evidence="2">21-0</strain>
    </source>
</reference>
<dbReference type="AlphaFoldDB" id="A0A5B0LV41"/>
<dbReference type="Proteomes" id="UP000324748">
    <property type="component" value="Unassembled WGS sequence"/>
</dbReference>
<gene>
    <name evidence="2" type="ORF">PGT21_002772</name>
</gene>